<proteinExistence type="predicted"/>
<sequence>MSTVTRHFDENTERSGIYWGNVRHRRFGAITHEFSYQLYMMGLDLDEIEQTTARSLVFGTRWFNPIRFVEADYVPEKTFDSDESLGNHKSQINDKTSNSYKTQNSIEPKTLKQRIALKVKSLGGQWSESNRVTMLAQCRCFGIYFSPINCFFCFDENLECRYMLAEVSNTPWRERHYYLIDMQQELKAKKDFHVSPFMDLDMTYHWKIKPPSRRTLVHIENHRDEQYPGEKKVFDATLALEKQPMTASDIRQTLIRTPAMTTKVVLGIYYQALKLFIKKVPFISHPDSVSKPPQYKN</sequence>
<feature type="region of interest" description="Disordered" evidence="1">
    <location>
        <begin position="81"/>
        <end position="104"/>
    </location>
</feature>
<gene>
    <name evidence="2" type="ORF">VFDL14_10855</name>
</gene>
<evidence type="ECO:0000256" key="1">
    <source>
        <dbReference type="SAM" id="MobiDB-lite"/>
    </source>
</evidence>
<dbReference type="Pfam" id="PF07103">
    <property type="entry name" value="DUF1365"/>
    <property type="match status" value="1"/>
</dbReference>
<dbReference type="EMBL" id="JFFR01000033">
    <property type="protein sequence ID" value="KDN26382.1"/>
    <property type="molecule type" value="Genomic_DNA"/>
</dbReference>
<accession>A0A066UKH2</accession>
<name>A0A066UKH2_9VIBR</name>
<dbReference type="OrthoDB" id="9778801at2"/>
<dbReference type="AlphaFoldDB" id="A0A066UKH2"/>
<organism evidence="2 3">
    <name type="scientific">Vibrio fortis</name>
    <dbReference type="NCBI Taxonomy" id="212667"/>
    <lineage>
        <taxon>Bacteria</taxon>
        <taxon>Pseudomonadati</taxon>
        <taxon>Pseudomonadota</taxon>
        <taxon>Gammaproteobacteria</taxon>
        <taxon>Vibrionales</taxon>
        <taxon>Vibrionaceae</taxon>
        <taxon>Vibrio</taxon>
    </lineage>
</organism>
<reference evidence="2 3" key="1">
    <citation type="submission" date="2014-02" db="EMBL/GenBank/DDBJ databases">
        <title>Vibrio fortis Dalian14 Genome Sequencing.</title>
        <authorList>
            <person name="Wang Y."/>
            <person name="Song L."/>
            <person name="Liu G."/>
            <person name="Ding J."/>
        </authorList>
    </citation>
    <scope>NUCLEOTIDE SEQUENCE [LARGE SCALE GENOMIC DNA]</scope>
    <source>
        <strain evidence="2 3">Dalian14</strain>
    </source>
</reference>
<dbReference type="RefSeq" id="WP_032553646.1">
    <property type="nucleotide sequence ID" value="NZ_JFFR01000033.1"/>
</dbReference>
<feature type="compositionally biased region" description="Polar residues" evidence="1">
    <location>
        <begin position="87"/>
        <end position="104"/>
    </location>
</feature>
<keyword evidence="3" id="KW-1185">Reference proteome</keyword>
<dbReference type="PANTHER" id="PTHR33973">
    <property type="entry name" value="OS07G0153300 PROTEIN"/>
    <property type="match status" value="1"/>
</dbReference>
<dbReference type="InterPro" id="IPR010775">
    <property type="entry name" value="DUF1365"/>
</dbReference>
<comment type="caution">
    <text evidence="2">The sequence shown here is derived from an EMBL/GenBank/DDBJ whole genome shotgun (WGS) entry which is preliminary data.</text>
</comment>
<dbReference type="Proteomes" id="UP000027219">
    <property type="component" value="Unassembled WGS sequence"/>
</dbReference>
<protein>
    <submittedName>
        <fullName evidence="2">Plasmid partition ParA protein</fullName>
    </submittedName>
</protein>
<dbReference type="PANTHER" id="PTHR33973:SF4">
    <property type="entry name" value="OS07G0153300 PROTEIN"/>
    <property type="match status" value="1"/>
</dbReference>
<evidence type="ECO:0000313" key="2">
    <source>
        <dbReference type="EMBL" id="KDN26382.1"/>
    </source>
</evidence>
<dbReference type="STRING" id="212667.VFDL14_10855"/>
<evidence type="ECO:0000313" key="3">
    <source>
        <dbReference type="Proteomes" id="UP000027219"/>
    </source>
</evidence>